<dbReference type="SMART" id="SM00642">
    <property type="entry name" value="Aamy"/>
    <property type="match status" value="1"/>
</dbReference>
<dbReference type="Proteomes" id="UP000075424">
    <property type="component" value="Unassembled WGS sequence"/>
</dbReference>
<keyword evidence="2 5" id="KW-0378">Hydrolase</keyword>
<dbReference type="EC" id="3.2.1.135" evidence="5"/>
<evidence type="ECO:0000256" key="2">
    <source>
        <dbReference type="ARBA" id="ARBA00022801"/>
    </source>
</evidence>
<protein>
    <submittedName>
        <fullName evidence="5">Neopullulanase</fullName>
        <ecNumber evidence="5">3.2.1.135</ecNumber>
    </submittedName>
</protein>
<keyword evidence="3 5" id="KW-0326">Glycosidase</keyword>
<dbReference type="Gene3D" id="3.90.400.10">
    <property type="entry name" value="Oligo-1,6-glucosidase, Domain 2"/>
    <property type="match status" value="1"/>
</dbReference>
<dbReference type="CDD" id="cd02857">
    <property type="entry name" value="E_set_CDase_PDE_N"/>
    <property type="match status" value="1"/>
</dbReference>
<dbReference type="SUPFAM" id="SSF51011">
    <property type="entry name" value="Glycosyl hydrolase domain"/>
    <property type="match status" value="1"/>
</dbReference>
<evidence type="ECO:0000256" key="3">
    <source>
        <dbReference type="ARBA" id="ARBA00023295"/>
    </source>
</evidence>
<evidence type="ECO:0000313" key="6">
    <source>
        <dbReference type="Proteomes" id="UP000075424"/>
    </source>
</evidence>
<dbReference type="CDD" id="cd11338">
    <property type="entry name" value="AmyAc_CMD"/>
    <property type="match status" value="1"/>
</dbReference>
<name>A0A150MRX7_GEOSE</name>
<dbReference type="GO" id="GO:0005975">
    <property type="term" value="P:carbohydrate metabolic process"/>
    <property type="evidence" value="ECO:0007669"/>
    <property type="project" value="InterPro"/>
</dbReference>
<dbReference type="InterPro" id="IPR045857">
    <property type="entry name" value="O16G_dom_2"/>
</dbReference>
<dbReference type="Pfam" id="PF16657">
    <property type="entry name" value="Malt_amylase_C"/>
    <property type="match status" value="1"/>
</dbReference>
<dbReference type="PATRIC" id="fig|1422.18.peg.3105"/>
<dbReference type="SUPFAM" id="SSF51445">
    <property type="entry name" value="(Trans)glycosidases"/>
    <property type="match status" value="1"/>
</dbReference>
<dbReference type="InterPro" id="IPR032091">
    <property type="entry name" value="Malt_amylase-like_C"/>
</dbReference>
<dbReference type="InterPro" id="IPR013780">
    <property type="entry name" value="Glyco_hydro_b"/>
</dbReference>
<dbReference type="PANTHER" id="PTHR10357:SF210">
    <property type="entry name" value="MALTODEXTRIN GLUCOSIDASE"/>
    <property type="match status" value="1"/>
</dbReference>
<reference evidence="5 6" key="1">
    <citation type="submission" date="2016-01" db="EMBL/GenBank/DDBJ databases">
        <title>Draft Genome Sequences of Seven Thermophilic Sporeformers Isolated from Foods.</title>
        <authorList>
            <person name="Berendsen E.M."/>
            <person name="Wells-Bennik M.H."/>
            <person name="Krawcyk A.O."/>
            <person name="De Jong A."/>
            <person name="Holsappel S."/>
            <person name="Eijlander R.T."/>
            <person name="Kuipers O.P."/>
        </authorList>
    </citation>
    <scope>NUCLEOTIDE SEQUENCE [LARGE SCALE GENOMIC DNA]</scope>
    <source>
        <strain evidence="5 6">B4109</strain>
    </source>
</reference>
<comment type="caution">
    <text evidence="5">The sequence shown here is derived from an EMBL/GenBank/DDBJ whole genome shotgun (WGS) entry which is preliminary data.</text>
</comment>
<dbReference type="EMBL" id="LQYV01000056">
    <property type="protein sequence ID" value="KYD27179.1"/>
    <property type="molecule type" value="Genomic_DNA"/>
</dbReference>
<dbReference type="Pfam" id="PF00128">
    <property type="entry name" value="Alpha-amylase"/>
    <property type="match status" value="1"/>
</dbReference>
<dbReference type="AlphaFoldDB" id="A0A150MRX7"/>
<dbReference type="Gene3D" id="3.20.20.80">
    <property type="entry name" value="Glycosidases"/>
    <property type="match status" value="1"/>
</dbReference>
<organism evidence="5 6">
    <name type="scientific">Geobacillus stearothermophilus</name>
    <name type="common">Bacillus stearothermophilus</name>
    <dbReference type="NCBI Taxonomy" id="1422"/>
    <lineage>
        <taxon>Bacteria</taxon>
        <taxon>Bacillati</taxon>
        <taxon>Bacillota</taxon>
        <taxon>Bacilli</taxon>
        <taxon>Bacillales</taxon>
        <taxon>Anoxybacillaceae</taxon>
        <taxon>Geobacillus</taxon>
    </lineage>
</organism>
<evidence type="ECO:0000256" key="1">
    <source>
        <dbReference type="ARBA" id="ARBA00008061"/>
    </source>
</evidence>
<dbReference type="InterPro" id="IPR017853">
    <property type="entry name" value="GH"/>
</dbReference>
<dbReference type="InterPro" id="IPR004185">
    <property type="entry name" value="Glyco_hydro_13_lg-like_dom"/>
</dbReference>
<comment type="similarity">
    <text evidence="1">Belongs to the glycosyl hydrolase 13 family.</text>
</comment>
<gene>
    <name evidence="5" type="ORF">B4109_0549</name>
</gene>
<dbReference type="GO" id="GO:0031216">
    <property type="term" value="F:neopullulanase activity"/>
    <property type="evidence" value="ECO:0007669"/>
    <property type="project" value="UniProtKB-EC"/>
</dbReference>
<evidence type="ECO:0000259" key="4">
    <source>
        <dbReference type="SMART" id="SM00642"/>
    </source>
</evidence>
<dbReference type="Gene3D" id="2.60.40.1180">
    <property type="entry name" value="Golgi alpha-mannosidase II"/>
    <property type="match status" value="1"/>
</dbReference>
<sequence>MQTIAFTQIGFKRGTMMQKEAIHHRPTDNFAYAYDGETLHLRLQTKKDDVDRVELLHGDPYEWQDGAWQFQTMPMQKTGSDERFDYWFAEVRPPYRRLRYGFVLRAGGEQLVYTEKGFYHEAPSDDIAYYFCFPFLHRVDLFQAPGWVKDTVWYQIFPERFANGNPAISPEGARPWGSEDPTPTSFFGGDLQGIIDHLDYLADLGITGLYLTPIFRAPSNHKYDTADYFEIDPHFGDKETLKTLVKRCHEKGIRVMLDAVFNHCGYEFAPFQDVLKNGAASRYKDWFHIREFPLQTEPRPNYDTFAFVPHMPKLNTAHPEVKRYLLDVATYWIREFDIDGWRLDVANEIDHQFWREFRQAVKALKPDVYILGEIWHDAMPWLRGDQFDAVMNYPFTDGALRFFAKEEISARQFADIMVRLLHSYPKQVNEAAFNLLGSHDTPRLLTVCGGDVRKAKLLFLFQLTFTGSPCIYYGDEIGMTGGNDPECRKCMVWDPEKQNKELYEHVKQLIALRKQYRALRRGDVAFLAADDEANHLVYKKTDGNETVMIIINRSNEAAEIPMPIDARGKWLVNLLTGERFAAEAETLCVSLPPYGFVLYAVESW</sequence>
<accession>A0A150MRX7</accession>
<dbReference type="Gene3D" id="2.60.40.10">
    <property type="entry name" value="Immunoglobulins"/>
    <property type="match status" value="1"/>
</dbReference>
<evidence type="ECO:0000313" key="5">
    <source>
        <dbReference type="EMBL" id="KYD27179.1"/>
    </source>
</evidence>
<feature type="domain" description="Glycosyl hydrolase family 13 catalytic" evidence="4">
    <location>
        <begin position="155"/>
        <end position="513"/>
    </location>
</feature>
<proteinExistence type="inferred from homology"/>
<dbReference type="SMR" id="A0A150MRX7"/>
<dbReference type="InterPro" id="IPR006047">
    <property type="entry name" value="GH13_cat_dom"/>
</dbReference>
<dbReference type="InterPro" id="IPR013783">
    <property type="entry name" value="Ig-like_fold"/>
</dbReference>
<dbReference type="PANTHER" id="PTHR10357">
    <property type="entry name" value="ALPHA-AMYLASE FAMILY MEMBER"/>
    <property type="match status" value="1"/>
</dbReference>
<dbReference type="Pfam" id="PF02903">
    <property type="entry name" value="Alpha-amylase_N"/>
    <property type="match status" value="1"/>
</dbReference>